<reference evidence="1" key="1">
    <citation type="submission" date="2021-06" db="EMBL/GenBank/DDBJ databases">
        <authorList>
            <person name="Kallberg Y."/>
            <person name="Tangrot J."/>
            <person name="Rosling A."/>
        </authorList>
    </citation>
    <scope>NUCLEOTIDE SEQUENCE</scope>
    <source>
        <strain evidence="1">MA453B</strain>
    </source>
</reference>
<protein>
    <submittedName>
        <fullName evidence="1">14722_t:CDS:1</fullName>
    </submittedName>
</protein>
<dbReference type="AlphaFoldDB" id="A0A9N8W1E6"/>
<comment type="caution">
    <text evidence="1">The sequence shown here is derived from an EMBL/GenBank/DDBJ whole genome shotgun (WGS) entry which is preliminary data.</text>
</comment>
<organism evidence="1 2">
    <name type="scientific">Dentiscutata erythropus</name>
    <dbReference type="NCBI Taxonomy" id="1348616"/>
    <lineage>
        <taxon>Eukaryota</taxon>
        <taxon>Fungi</taxon>
        <taxon>Fungi incertae sedis</taxon>
        <taxon>Mucoromycota</taxon>
        <taxon>Glomeromycotina</taxon>
        <taxon>Glomeromycetes</taxon>
        <taxon>Diversisporales</taxon>
        <taxon>Gigasporaceae</taxon>
        <taxon>Dentiscutata</taxon>
    </lineage>
</organism>
<feature type="non-terminal residue" evidence="1">
    <location>
        <position position="1"/>
    </location>
</feature>
<evidence type="ECO:0000313" key="1">
    <source>
        <dbReference type="EMBL" id="CAG8473755.1"/>
    </source>
</evidence>
<proteinExistence type="predicted"/>
<sequence length="100" mass="11553">YETVPIDYNEDNEIDLTSISKPFINYNELDEDGLLSNISKLDEGHFGFILKAYWTKTHSNVTCKALTNLADINGNYYATFIHELTMHTRSDLCENIVRFL</sequence>
<accession>A0A9N8W1E6</accession>
<evidence type="ECO:0000313" key="2">
    <source>
        <dbReference type="Proteomes" id="UP000789405"/>
    </source>
</evidence>
<dbReference type="SUPFAM" id="SSF56112">
    <property type="entry name" value="Protein kinase-like (PK-like)"/>
    <property type="match status" value="1"/>
</dbReference>
<dbReference type="InterPro" id="IPR011009">
    <property type="entry name" value="Kinase-like_dom_sf"/>
</dbReference>
<dbReference type="Proteomes" id="UP000789405">
    <property type="component" value="Unassembled WGS sequence"/>
</dbReference>
<name>A0A9N8W1E6_9GLOM</name>
<keyword evidence="2" id="KW-1185">Reference proteome</keyword>
<dbReference type="OrthoDB" id="10261027at2759"/>
<dbReference type="EMBL" id="CAJVPY010000454">
    <property type="protein sequence ID" value="CAG8473755.1"/>
    <property type="molecule type" value="Genomic_DNA"/>
</dbReference>
<gene>
    <name evidence="1" type="ORF">DERYTH_LOCUS1586</name>
</gene>